<organism evidence="1">
    <name type="scientific">Siphoviridae sp. ctrgt10</name>
    <dbReference type="NCBI Taxonomy" id="2826479"/>
    <lineage>
        <taxon>Viruses</taxon>
        <taxon>Duplodnaviria</taxon>
        <taxon>Heunggongvirae</taxon>
        <taxon>Uroviricota</taxon>
        <taxon>Caudoviricetes</taxon>
    </lineage>
</organism>
<reference evidence="1" key="1">
    <citation type="journal article" date="2021" name="Proc. Natl. Acad. Sci. U.S.A.">
        <title>A Catalog of Tens of Thousands of Viruses from Human Metagenomes Reveals Hidden Associations with Chronic Diseases.</title>
        <authorList>
            <person name="Tisza M.J."/>
            <person name="Buck C.B."/>
        </authorList>
    </citation>
    <scope>NUCLEOTIDE SEQUENCE</scope>
    <source>
        <strain evidence="1">Ctrgt10</strain>
    </source>
</reference>
<accession>A0A8S5M707</accession>
<proteinExistence type="predicted"/>
<sequence>MKVYYVEFTQSDGATEERGLQPIIASSEAKALEYAKEVLEKETLEIGGTYKILDIKYIED</sequence>
<name>A0A8S5M707_9CAUD</name>
<protein>
    <submittedName>
        <fullName evidence="1">Uncharacterized protein</fullName>
    </submittedName>
</protein>
<dbReference type="EMBL" id="BK014839">
    <property type="protein sequence ID" value="DAD78113.1"/>
    <property type="molecule type" value="Genomic_DNA"/>
</dbReference>
<evidence type="ECO:0000313" key="1">
    <source>
        <dbReference type="EMBL" id="DAD78113.1"/>
    </source>
</evidence>